<dbReference type="GO" id="GO:0005524">
    <property type="term" value="F:ATP binding"/>
    <property type="evidence" value="ECO:0007669"/>
    <property type="project" value="InterPro"/>
</dbReference>
<dbReference type="GO" id="GO:0016887">
    <property type="term" value="F:ATP hydrolysis activity"/>
    <property type="evidence" value="ECO:0007669"/>
    <property type="project" value="InterPro"/>
</dbReference>
<dbReference type="InterPro" id="IPR027065">
    <property type="entry name" value="Lon_Prtase"/>
</dbReference>
<feature type="compositionally biased region" description="Basic residues" evidence="1">
    <location>
        <begin position="102"/>
        <end position="121"/>
    </location>
</feature>
<dbReference type="Pfam" id="PF00004">
    <property type="entry name" value="AAA"/>
    <property type="match status" value="1"/>
</dbReference>
<reference evidence="3" key="1">
    <citation type="journal article" date="2020" name="Nature">
        <title>Giant virus diversity and host interactions through global metagenomics.</title>
        <authorList>
            <person name="Schulz F."/>
            <person name="Roux S."/>
            <person name="Paez-Espino D."/>
            <person name="Jungbluth S."/>
            <person name="Walsh D.A."/>
            <person name="Denef V.J."/>
            <person name="McMahon K.D."/>
            <person name="Konstantinidis K.T."/>
            <person name="Eloe-Fadrosh E.A."/>
            <person name="Kyrpides N.C."/>
            <person name="Woyke T."/>
        </authorList>
    </citation>
    <scope>NUCLEOTIDE SEQUENCE</scope>
    <source>
        <strain evidence="3">GVMAG-M-3300025699-48</strain>
    </source>
</reference>
<feature type="region of interest" description="Disordered" evidence="1">
    <location>
        <begin position="15"/>
        <end position="181"/>
    </location>
</feature>
<dbReference type="PANTHER" id="PTHR43718:SF2">
    <property type="entry name" value="LON PROTEASE HOMOLOG, MITOCHONDRIAL"/>
    <property type="match status" value="1"/>
</dbReference>
<dbReference type="SUPFAM" id="SSF52540">
    <property type="entry name" value="P-loop containing nucleoside triphosphate hydrolases"/>
    <property type="match status" value="1"/>
</dbReference>
<feature type="compositionally biased region" description="Acidic residues" evidence="1">
    <location>
        <begin position="126"/>
        <end position="174"/>
    </location>
</feature>
<dbReference type="GO" id="GO:0004252">
    <property type="term" value="F:serine-type endopeptidase activity"/>
    <property type="evidence" value="ECO:0007669"/>
    <property type="project" value="InterPro"/>
</dbReference>
<dbReference type="Gene3D" id="1.10.8.60">
    <property type="match status" value="1"/>
</dbReference>
<dbReference type="InterPro" id="IPR003959">
    <property type="entry name" value="ATPase_AAA_core"/>
</dbReference>
<dbReference type="InterPro" id="IPR027417">
    <property type="entry name" value="P-loop_NTPase"/>
</dbReference>
<sequence>MTIKSKTQLRKEMLKKKLKKNQDTDSEEDSEYETEYESESSESLYVPSKKSKNKKKNRKHYEEDAESEEEDDVDVAKLQKLISNIFPSKYMKNRAKDTANNKRNKKNKKTTTNKYNSRPRTRSMADEDDDSDGSVEEDDEEEEDEEDGEDIEDTEDEDEEDDEDEDEEDEEDEKDEKGIYNIVLALDGAEEEEDEYIEDDADCDSDDEQAFMKETYERVGSVEQINEKNNKSKNKKKKKNTSETEDIILTDVEQEYLELVETKKTLAHQYAKKPNSKILKNAINECKDSINKLIKKARSKNAKTYHKLIHDDKKRTNEIDYFRKKLSNKEQLRIMGDLKEINKHINIDKPYRLALLDSKMPAHFKATAMQKLNVLKTMEPGDPEYYKIKNWVDTFMKIPFGINKNLDVKITDGIDVCHDFMANAKNQLDDCVFGLNDAKMQIMQMMGQWISNPSAVGTAIAIKGPMGTGKTTLVKEGISKILGREFAFIALGGTGDSSFLEGHSYTYEGSTWGKIVQILIDSKCMNPVIYFDELDKISDTPRGEEIAGILTHLTDTSQNNEFHDKYFTEVKFDLSKCLFIFSYNDESKVSPILRDRMYRIQTKGYDSKEKVVIARKHLLPKIREQVNFTEEDVIIPDETLQHIISNKDITKSEDGVRNLKRSLEIIYTKLNLFRLVKPDEKLFEKDLHIDVSFPFTVLPEHIDKFIKQEDKISPSVLAMYI</sequence>
<protein>
    <recommendedName>
        <fullName evidence="2">ATPase AAA-type core domain-containing protein</fullName>
    </recommendedName>
</protein>
<dbReference type="PANTHER" id="PTHR43718">
    <property type="entry name" value="LON PROTEASE"/>
    <property type="match status" value="1"/>
</dbReference>
<proteinExistence type="predicted"/>
<evidence type="ECO:0000259" key="2">
    <source>
        <dbReference type="Pfam" id="PF00004"/>
    </source>
</evidence>
<accession>A0A6C0J344</accession>
<dbReference type="EMBL" id="MN740306">
    <property type="protein sequence ID" value="QHT99200.1"/>
    <property type="molecule type" value="Genomic_DNA"/>
</dbReference>
<organism evidence="3">
    <name type="scientific">viral metagenome</name>
    <dbReference type="NCBI Taxonomy" id="1070528"/>
    <lineage>
        <taxon>unclassified sequences</taxon>
        <taxon>metagenomes</taxon>
        <taxon>organismal metagenomes</taxon>
    </lineage>
</organism>
<feature type="compositionally biased region" description="Basic residues" evidence="1">
    <location>
        <begin position="49"/>
        <end position="59"/>
    </location>
</feature>
<evidence type="ECO:0000256" key="1">
    <source>
        <dbReference type="SAM" id="MobiDB-lite"/>
    </source>
</evidence>
<dbReference type="GO" id="GO:0006515">
    <property type="term" value="P:protein quality control for misfolded or incompletely synthesized proteins"/>
    <property type="evidence" value="ECO:0007669"/>
    <property type="project" value="TreeGrafter"/>
</dbReference>
<dbReference type="GO" id="GO:0004176">
    <property type="term" value="F:ATP-dependent peptidase activity"/>
    <property type="evidence" value="ECO:0007669"/>
    <property type="project" value="InterPro"/>
</dbReference>
<name>A0A6C0J344_9ZZZZ</name>
<feature type="domain" description="ATPase AAA-type core" evidence="2">
    <location>
        <begin position="462"/>
        <end position="602"/>
    </location>
</feature>
<feature type="compositionally biased region" description="Acidic residues" evidence="1">
    <location>
        <begin position="24"/>
        <end position="40"/>
    </location>
</feature>
<feature type="compositionally biased region" description="Acidic residues" evidence="1">
    <location>
        <begin position="63"/>
        <end position="73"/>
    </location>
</feature>
<evidence type="ECO:0000313" key="3">
    <source>
        <dbReference type="EMBL" id="QHT99200.1"/>
    </source>
</evidence>
<dbReference type="AlphaFoldDB" id="A0A6C0J344"/>
<dbReference type="Gene3D" id="3.40.50.300">
    <property type="entry name" value="P-loop containing nucleotide triphosphate hydrolases"/>
    <property type="match status" value="1"/>
</dbReference>